<keyword evidence="1" id="KW-1133">Transmembrane helix</keyword>
<evidence type="ECO:0000313" key="2">
    <source>
        <dbReference type="EnsemblPlants" id="OBART11G04780.1"/>
    </source>
</evidence>
<dbReference type="Proteomes" id="UP000026960">
    <property type="component" value="Chromosome 11"/>
</dbReference>
<protein>
    <submittedName>
        <fullName evidence="2">Uncharacterized protein</fullName>
    </submittedName>
</protein>
<dbReference type="PaxDb" id="65489-OBART11G04780.1"/>
<dbReference type="AlphaFoldDB" id="A0A0D3HIV5"/>
<dbReference type="Gramene" id="OBART11G04780.1">
    <property type="protein sequence ID" value="OBART11G04780.1"/>
    <property type="gene ID" value="OBART11G04780"/>
</dbReference>
<accession>A0A0D3HIV5</accession>
<reference evidence="2" key="1">
    <citation type="journal article" date="2009" name="Rice">
        <title>De Novo Next Generation Sequencing of Plant Genomes.</title>
        <authorList>
            <person name="Rounsley S."/>
            <person name="Marri P.R."/>
            <person name="Yu Y."/>
            <person name="He R."/>
            <person name="Sisneros N."/>
            <person name="Goicoechea J.L."/>
            <person name="Lee S.J."/>
            <person name="Angelova A."/>
            <person name="Kudrna D."/>
            <person name="Luo M."/>
            <person name="Affourtit J."/>
            <person name="Desany B."/>
            <person name="Knight J."/>
            <person name="Niazi F."/>
            <person name="Egholm M."/>
            <person name="Wing R.A."/>
        </authorList>
    </citation>
    <scope>NUCLEOTIDE SEQUENCE [LARGE SCALE GENOMIC DNA]</scope>
    <source>
        <strain evidence="2">cv. IRGC 105608</strain>
    </source>
</reference>
<keyword evidence="1" id="KW-0812">Transmembrane</keyword>
<organism evidence="2">
    <name type="scientific">Oryza barthii</name>
    <dbReference type="NCBI Taxonomy" id="65489"/>
    <lineage>
        <taxon>Eukaryota</taxon>
        <taxon>Viridiplantae</taxon>
        <taxon>Streptophyta</taxon>
        <taxon>Embryophyta</taxon>
        <taxon>Tracheophyta</taxon>
        <taxon>Spermatophyta</taxon>
        <taxon>Magnoliopsida</taxon>
        <taxon>Liliopsida</taxon>
        <taxon>Poales</taxon>
        <taxon>Poaceae</taxon>
        <taxon>BOP clade</taxon>
        <taxon>Oryzoideae</taxon>
        <taxon>Oryzeae</taxon>
        <taxon>Oryzinae</taxon>
        <taxon>Oryza</taxon>
    </lineage>
</organism>
<feature type="transmembrane region" description="Helical" evidence="1">
    <location>
        <begin position="25"/>
        <end position="45"/>
    </location>
</feature>
<proteinExistence type="predicted"/>
<feature type="transmembrane region" description="Helical" evidence="1">
    <location>
        <begin position="98"/>
        <end position="118"/>
    </location>
</feature>
<keyword evidence="1" id="KW-0472">Membrane</keyword>
<dbReference type="HOGENOM" id="CLU_2018701_0_0_1"/>
<sequence>MACLGASWLIVPAIAGAALHFFVAFIYGHWLFGIAMAGFLGYTIAVNDHYQELMRIISCDFTGANLGRRLTLPACSSDEKLAILVQLRSMKVPALDSLINTAASAFLAIAHLVIVLEINVPDP</sequence>
<evidence type="ECO:0000313" key="3">
    <source>
        <dbReference type="Proteomes" id="UP000026960"/>
    </source>
</evidence>
<name>A0A0D3HIV5_9ORYZ</name>
<keyword evidence="3" id="KW-1185">Reference proteome</keyword>
<reference evidence="2" key="2">
    <citation type="submission" date="2015-03" db="UniProtKB">
        <authorList>
            <consortium name="EnsemblPlants"/>
        </authorList>
    </citation>
    <scope>IDENTIFICATION</scope>
</reference>
<evidence type="ECO:0000256" key="1">
    <source>
        <dbReference type="SAM" id="Phobius"/>
    </source>
</evidence>
<dbReference type="EnsemblPlants" id="OBART11G04780.1">
    <property type="protein sequence ID" value="OBART11G04780.1"/>
    <property type="gene ID" value="OBART11G04780"/>
</dbReference>